<dbReference type="Pfam" id="PF05821">
    <property type="entry name" value="NDUF_B8"/>
    <property type="match status" value="1"/>
</dbReference>
<organism evidence="2">
    <name type="scientific">Phallusia mammillata</name>
    <dbReference type="NCBI Taxonomy" id="59560"/>
    <lineage>
        <taxon>Eukaryota</taxon>
        <taxon>Metazoa</taxon>
        <taxon>Chordata</taxon>
        <taxon>Tunicata</taxon>
        <taxon>Ascidiacea</taxon>
        <taxon>Phlebobranchia</taxon>
        <taxon>Ascidiidae</taxon>
        <taxon>Phallusia</taxon>
    </lineage>
</organism>
<evidence type="ECO:0000256" key="1">
    <source>
        <dbReference type="SAM" id="Phobius"/>
    </source>
</evidence>
<sequence>MLSLLRRSAKLYKQISRLNRPGKSPLAGIVVHRNASGLIPDGYEQFHLTHDEQVQALDNTEPLTDKKRAQLAAKYNLRPEDYVPMNDREFNVGDYPQLPLESALARDSFYDWDDKFNRRNYGEPVMWHAEMYSPVHLDTTPMIFDRPQMWKIWITFLTGFAILWALGEKYKNFLPRAPKQYPEHYPGDDMKGHGMGIYTFFEEPSSLNPKFKTRQQVTNYTFEAHPWDPEAH</sequence>
<dbReference type="GO" id="GO:0005739">
    <property type="term" value="C:mitochondrion"/>
    <property type="evidence" value="ECO:0007669"/>
    <property type="project" value="InterPro"/>
</dbReference>
<proteinExistence type="evidence at transcript level"/>
<dbReference type="PANTHER" id="PTHR12840">
    <property type="entry name" value="NADH-UBIQUINONE OXIDOREDUCTASE ASHI SUBUNIT"/>
    <property type="match status" value="1"/>
</dbReference>
<keyword evidence="1" id="KW-0472">Membrane</keyword>
<keyword evidence="2" id="KW-0830">Ubiquinone</keyword>
<keyword evidence="1" id="KW-0812">Transmembrane</keyword>
<keyword evidence="1" id="KW-1133">Transmembrane helix</keyword>
<feature type="transmembrane region" description="Helical" evidence="1">
    <location>
        <begin position="150"/>
        <end position="167"/>
    </location>
</feature>
<dbReference type="InterPro" id="IPR008699">
    <property type="entry name" value="NDUFB8"/>
</dbReference>
<dbReference type="PANTHER" id="PTHR12840:SF1">
    <property type="entry name" value="NADH DEHYDROGENASE [UBIQUINONE] 1 BETA SUBCOMPLEX SUBUNIT 8, MITOCHONDRIAL"/>
    <property type="match status" value="1"/>
</dbReference>
<reference evidence="2" key="1">
    <citation type="submission" date="2020-04" db="EMBL/GenBank/DDBJ databases">
        <authorList>
            <person name="Neveu A P."/>
        </authorList>
    </citation>
    <scope>NUCLEOTIDE SEQUENCE</scope>
    <source>
        <tissue evidence="2">Whole embryo</tissue>
    </source>
</reference>
<dbReference type="AlphaFoldDB" id="A0A6F9DMQ1"/>
<evidence type="ECO:0000313" key="2">
    <source>
        <dbReference type="EMBL" id="CAB3264266.1"/>
    </source>
</evidence>
<name>A0A6F9DMQ1_9ASCI</name>
<dbReference type="EMBL" id="LR788404">
    <property type="protein sequence ID" value="CAB3264266.1"/>
    <property type="molecule type" value="mRNA"/>
</dbReference>
<accession>A0A6F9DMQ1</accession>
<protein>
    <submittedName>
        <fullName evidence="2">NADH dehydrogenase [ubiquinone] 1 beta subcomplex subunit 8, mitochondrial</fullName>
    </submittedName>
</protein>
<gene>
    <name evidence="2" type="primary">Ndufb8</name>
</gene>